<feature type="transmembrane region" description="Helical" evidence="1">
    <location>
        <begin position="77"/>
        <end position="95"/>
    </location>
</feature>
<name>A0ABR1GFS3_AURAN</name>
<accession>A0ABR1GFS3</accession>
<protein>
    <recommendedName>
        <fullName evidence="4">TLC domain-containing protein</fullName>
    </recommendedName>
</protein>
<dbReference type="Proteomes" id="UP001363151">
    <property type="component" value="Unassembled WGS sequence"/>
</dbReference>
<keyword evidence="3" id="KW-1185">Reference proteome</keyword>
<reference evidence="2 3" key="1">
    <citation type="submission" date="2024-03" db="EMBL/GenBank/DDBJ databases">
        <title>Aureococcus anophagefferens CCMP1851 and Kratosvirus quantuckense: Draft genome of a second virus-susceptible host strain in the model system.</title>
        <authorList>
            <person name="Chase E."/>
            <person name="Truchon A.R."/>
            <person name="Schepens W."/>
            <person name="Wilhelm S.W."/>
        </authorList>
    </citation>
    <scope>NUCLEOTIDE SEQUENCE [LARGE SCALE GENOMIC DNA]</scope>
    <source>
        <strain evidence="2 3">CCMP1851</strain>
    </source>
</reference>
<gene>
    <name evidence="2" type="ORF">SO694_00010319</name>
</gene>
<dbReference type="EMBL" id="JBBJCI010000023">
    <property type="protein sequence ID" value="KAK7254648.1"/>
    <property type="molecule type" value="Genomic_DNA"/>
</dbReference>
<keyword evidence="1" id="KW-0812">Transmembrane</keyword>
<proteinExistence type="predicted"/>
<feature type="transmembrane region" description="Helical" evidence="1">
    <location>
        <begin position="35"/>
        <end position="57"/>
    </location>
</feature>
<keyword evidence="1" id="KW-0472">Membrane</keyword>
<evidence type="ECO:0000313" key="2">
    <source>
        <dbReference type="EMBL" id="KAK7254648.1"/>
    </source>
</evidence>
<sequence>MMVVVMATLSTVERLKDDHVICCLIARELLNRRRYATRVFLCAWIHVLRICLTISYLNATTFLIGSADGPLNIMLNALAIGFLLCRNQPLVWVVLTKLENSLARSNQSRFG</sequence>
<comment type="caution">
    <text evidence="2">The sequence shown here is derived from an EMBL/GenBank/DDBJ whole genome shotgun (WGS) entry which is preliminary data.</text>
</comment>
<keyword evidence="1" id="KW-1133">Transmembrane helix</keyword>
<evidence type="ECO:0000313" key="3">
    <source>
        <dbReference type="Proteomes" id="UP001363151"/>
    </source>
</evidence>
<organism evidence="2 3">
    <name type="scientific">Aureococcus anophagefferens</name>
    <name type="common">Harmful bloom alga</name>
    <dbReference type="NCBI Taxonomy" id="44056"/>
    <lineage>
        <taxon>Eukaryota</taxon>
        <taxon>Sar</taxon>
        <taxon>Stramenopiles</taxon>
        <taxon>Ochrophyta</taxon>
        <taxon>Pelagophyceae</taxon>
        <taxon>Pelagomonadales</taxon>
        <taxon>Pelagomonadaceae</taxon>
        <taxon>Aureococcus</taxon>
    </lineage>
</organism>
<evidence type="ECO:0008006" key="4">
    <source>
        <dbReference type="Google" id="ProtNLM"/>
    </source>
</evidence>
<evidence type="ECO:0000256" key="1">
    <source>
        <dbReference type="SAM" id="Phobius"/>
    </source>
</evidence>